<dbReference type="GO" id="GO:0034213">
    <property type="term" value="P:quinolinate catabolic process"/>
    <property type="evidence" value="ECO:0007669"/>
    <property type="project" value="TreeGrafter"/>
</dbReference>
<evidence type="ECO:0000313" key="9">
    <source>
        <dbReference type="Proteomes" id="UP000244037"/>
    </source>
</evidence>
<keyword evidence="9" id="KW-1185">Reference proteome</keyword>
<protein>
    <recommendedName>
        <fullName evidence="2">Putative pyrophosphorylase ModD</fullName>
    </recommendedName>
</protein>
<dbReference type="PANTHER" id="PTHR32179:SF4">
    <property type="entry name" value="PYROPHOSPHORYLASE MODD-RELATED"/>
    <property type="match status" value="1"/>
</dbReference>
<comment type="similarity">
    <text evidence="1 5">Belongs to the NadC/ModD family.</text>
</comment>
<feature type="domain" description="Quinolinate phosphoribosyl transferase N-terminal" evidence="7">
    <location>
        <begin position="21"/>
        <end position="104"/>
    </location>
</feature>
<feature type="domain" description="Quinolinate phosphoribosyl transferase C-terminal" evidence="6">
    <location>
        <begin position="106"/>
        <end position="273"/>
    </location>
</feature>
<evidence type="ECO:0000259" key="6">
    <source>
        <dbReference type="Pfam" id="PF01729"/>
    </source>
</evidence>
<gene>
    <name evidence="8" type="ORF">C8N38_103246</name>
</gene>
<proteinExistence type="inferred from homology"/>
<reference evidence="8 9" key="1">
    <citation type="submission" date="2018-04" db="EMBL/GenBank/DDBJ databases">
        <title>Genomic Encyclopedia of Archaeal and Bacterial Type Strains, Phase II (KMG-II): from individual species to whole genera.</title>
        <authorList>
            <person name="Goeker M."/>
        </authorList>
    </citation>
    <scope>NUCLEOTIDE SEQUENCE [LARGE SCALE GENOMIC DNA]</scope>
    <source>
        <strain evidence="8 9">DSM 19783</strain>
    </source>
</reference>
<evidence type="ECO:0000259" key="7">
    <source>
        <dbReference type="Pfam" id="PF02749"/>
    </source>
</evidence>
<keyword evidence="4 5" id="KW-0808">Transferase</keyword>
<dbReference type="EMBL" id="QAYC01000003">
    <property type="protein sequence ID" value="PTW51010.1"/>
    <property type="molecule type" value="Genomic_DNA"/>
</dbReference>
<dbReference type="InterPro" id="IPR027277">
    <property type="entry name" value="NadC/ModD"/>
</dbReference>
<evidence type="ECO:0000256" key="1">
    <source>
        <dbReference type="ARBA" id="ARBA00009400"/>
    </source>
</evidence>
<dbReference type="Proteomes" id="UP000244037">
    <property type="component" value="Unassembled WGS sequence"/>
</dbReference>
<dbReference type="AlphaFoldDB" id="A0A8E2VM21"/>
<evidence type="ECO:0000256" key="2">
    <source>
        <dbReference type="ARBA" id="ARBA00019205"/>
    </source>
</evidence>
<dbReference type="Gene3D" id="3.20.20.70">
    <property type="entry name" value="Aldolase class I"/>
    <property type="match status" value="1"/>
</dbReference>
<dbReference type="GO" id="GO:0005737">
    <property type="term" value="C:cytoplasm"/>
    <property type="evidence" value="ECO:0007669"/>
    <property type="project" value="TreeGrafter"/>
</dbReference>
<dbReference type="InterPro" id="IPR022412">
    <property type="entry name" value="Quinolinate_PRibosylTrfase_N"/>
</dbReference>
<evidence type="ECO:0000256" key="5">
    <source>
        <dbReference type="PIRNR" id="PIRNR006250"/>
    </source>
</evidence>
<dbReference type="InterPro" id="IPR006242">
    <property type="entry name" value="ModD"/>
</dbReference>
<name>A0A8E2VM21_9RHOB</name>
<dbReference type="GO" id="GO:0004514">
    <property type="term" value="F:nicotinate-nucleotide diphosphorylase (carboxylating) activity"/>
    <property type="evidence" value="ECO:0007669"/>
    <property type="project" value="InterPro"/>
</dbReference>
<keyword evidence="3 5" id="KW-0328">Glycosyltransferase</keyword>
<evidence type="ECO:0000256" key="3">
    <source>
        <dbReference type="ARBA" id="ARBA00022676"/>
    </source>
</evidence>
<dbReference type="FunFam" id="3.20.20.70:FF:000030">
    <property type="entry name" value="Nicotinate-nucleotide pyrophosphorylase, carboxylating"/>
    <property type="match status" value="1"/>
</dbReference>
<dbReference type="CDD" id="cd01573">
    <property type="entry name" value="modD_like"/>
    <property type="match status" value="1"/>
</dbReference>
<dbReference type="InterPro" id="IPR036068">
    <property type="entry name" value="Nicotinate_pribotase-like_C"/>
</dbReference>
<dbReference type="GO" id="GO:0009435">
    <property type="term" value="P:NAD+ biosynthetic process"/>
    <property type="evidence" value="ECO:0007669"/>
    <property type="project" value="InterPro"/>
</dbReference>
<dbReference type="PIRSF" id="PIRSF006250">
    <property type="entry name" value="NadC_ModD"/>
    <property type="match status" value="1"/>
</dbReference>
<dbReference type="RefSeq" id="WP_108024883.1">
    <property type="nucleotide sequence ID" value="NZ_QAYC01000003.1"/>
</dbReference>
<sequence>MLPLDDATLLGLLKEDAPYGDLTTRSLGFGASGAKLTMRARGPMTVCGSEEAARVFALLGARAEIAAPSGTPVAAGTLLAEATGPAEALFLGWKVAQTLTEWASGVASATAALVDAARAVTPGIGIACTRKAVPGTRALSLKAVVAGGAEIHRTGLSDTVLLFPEHRAFGGPDALGAQIARLRAACPERRVVVEVKTLTEAEAAAEAGAHVLQLEKFTPEEAEAAARALAGWTGCLAAAGGITAANAAAYAATGMQVLVTSSPYYAKPADVSVAIAPARDLA</sequence>
<dbReference type="Pfam" id="PF01729">
    <property type="entry name" value="QRPTase_C"/>
    <property type="match status" value="1"/>
</dbReference>
<evidence type="ECO:0000313" key="8">
    <source>
        <dbReference type="EMBL" id="PTW51010.1"/>
    </source>
</evidence>
<dbReference type="Pfam" id="PF02749">
    <property type="entry name" value="QRPTase_N"/>
    <property type="match status" value="1"/>
</dbReference>
<organism evidence="8 9">
    <name type="scientific">Rhodovulum kholense</name>
    <dbReference type="NCBI Taxonomy" id="453584"/>
    <lineage>
        <taxon>Bacteria</taxon>
        <taxon>Pseudomonadati</taxon>
        <taxon>Pseudomonadota</taxon>
        <taxon>Alphaproteobacteria</taxon>
        <taxon>Rhodobacterales</taxon>
        <taxon>Paracoccaceae</taxon>
        <taxon>Rhodovulum</taxon>
    </lineage>
</organism>
<dbReference type="InterPro" id="IPR002638">
    <property type="entry name" value="Quinolinate_PRibosylTrfase_C"/>
</dbReference>
<dbReference type="NCBIfam" id="TIGR01334">
    <property type="entry name" value="modD"/>
    <property type="match status" value="1"/>
</dbReference>
<dbReference type="PANTHER" id="PTHR32179">
    <property type="entry name" value="NICOTINATE-NUCLEOTIDE PYROPHOSPHORYLASE [CARBOXYLATING]"/>
    <property type="match status" value="1"/>
</dbReference>
<dbReference type="SUPFAM" id="SSF51690">
    <property type="entry name" value="Nicotinate/Quinolinate PRTase C-terminal domain-like"/>
    <property type="match status" value="1"/>
</dbReference>
<accession>A0A8E2VM21</accession>
<dbReference type="InterPro" id="IPR037128">
    <property type="entry name" value="Quinolinate_PRibosylTase_N_sf"/>
</dbReference>
<dbReference type="OrthoDB" id="8216773at2"/>
<dbReference type="InterPro" id="IPR013785">
    <property type="entry name" value="Aldolase_TIM"/>
</dbReference>
<evidence type="ECO:0000256" key="4">
    <source>
        <dbReference type="ARBA" id="ARBA00022679"/>
    </source>
</evidence>
<dbReference type="Gene3D" id="3.90.1170.20">
    <property type="entry name" value="Quinolinate phosphoribosyl transferase, N-terminal domain"/>
    <property type="match status" value="1"/>
</dbReference>
<dbReference type="SUPFAM" id="SSF54675">
    <property type="entry name" value="Nicotinate/Quinolinate PRTase N-terminal domain-like"/>
    <property type="match status" value="1"/>
</dbReference>
<comment type="caution">
    <text evidence="8">The sequence shown here is derived from an EMBL/GenBank/DDBJ whole genome shotgun (WGS) entry which is preliminary data.</text>
</comment>